<evidence type="ECO:0000256" key="9">
    <source>
        <dbReference type="ARBA" id="ARBA00023014"/>
    </source>
</evidence>
<accession>A8FSU6</accession>
<dbReference type="PROSITE" id="PS00198">
    <property type="entry name" value="4FE4S_FER_1"/>
    <property type="match status" value="1"/>
</dbReference>
<proteinExistence type="predicted"/>
<reference evidence="11 12" key="1">
    <citation type="submission" date="2007-08" db="EMBL/GenBank/DDBJ databases">
        <title>Complete sequence of Shewanella sediminis HAW-EB3.</title>
        <authorList>
            <consortium name="US DOE Joint Genome Institute"/>
            <person name="Copeland A."/>
            <person name="Lucas S."/>
            <person name="Lapidus A."/>
            <person name="Barry K."/>
            <person name="Glavina del Rio T."/>
            <person name="Dalin E."/>
            <person name="Tice H."/>
            <person name="Pitluck S."/>
            <person name="Chertkov O."/>
            <person name="Brettin T."/>
            <person name="Bruce D."/>
            <person name="Detter J.C."/>
            <person name="Han C."/>
            <person name="Schmutz J."/>
            <person name="Larimer F."/>
            <person name="Land M."/>
            <person name="Hauser L."/>
            <person name="Kyrpides N."/>
            <person name="Kim E."/>
            <person name="Zhao J.-S."/>
            <person name="Richardson P."/>
        </authorList>
    </citation>
    <scope>NUCLEOTIDE SEQUENCE [LARGE SCALE GENOMIC DNA]</scope>
    <source>
        <strain evidence="11 12">HAW-EB3</strain>
    </source>
</reference>
<feature type="domain" description="4Fe-4S ferredoxin-type" evidence="10">
    <location>
        <begin position="94"/>
        <end position="123"/>
    </location>
</feature>
<comment type="cofactor">
    <cofactor evidence="1">
        <name>[4Fe-4S] cluster</name>
        <dbReference type="ChEBI" id="CHEBI:49883"/>
    </cofactor>
</comment>
<evidence type="ECO:0000313" key="12">
    <source>
        <dbReference type="Proteomes" id="UP000002015"/>
    </source>
</evidence>
<protein>
    <submittedName>
        <fullName evidence="11">4Fe-4S ferredoxin, iron-sulfur binding domain protein</fullName>
    </submittedName>
</protein>
<dbReference type="STRING" id="425104.Ssed_1308"/>
<dbReference type="PROSITE" id="PS51379">
    <property type="entry name" value="4FE4S_FER_2"/>
    <property type="match status" value="2"/>
</dbReference>
<dbReference type="Pfam" id="PF13247">
    <property type="entry name" value="Fer4_11"/>
    <property type="match status" value="1"/>
</dbReference>
<dbReference type="eggNOG" id="COG0437">
    <property type="taxonomic scope" value="Bacteria"/>
</dbReference>
<keyword evidence="3" id="KW-0813">Transport</keyword>
<dbReference type="InterPro" id="IPR050954">
    <property type="entry name" value="ET_IronSulfur_Cluster-Binding"/>
</dbReference>
<keyword evidence="9" id="KW-0411">Iron-sulfur</keyword>
<feature type="domain" description="4Fe-4S ferredoxin-type" evidence="10">
    <location>
        <begin position="60"/>
        <end position="92"/>
    </location>
</feature>
<sequence>MTNNTQYGFHYDASKCNGCKGCHIICKSRFDGEDGVIPRRVYEYVGGGYADNNDGTVTSNTFAYYTSISCNHCSEPVCVKACPTGAMHKRSKDGLVHVSSDLCIGCSSCAKACPYDAPQLDPVKKVMVKCDGCFELIAEGRKPLCVEGCPQRALDFGLIEDLKAKYPGSSIANVAPLPQASITSPNLLISTNRLSRPSGSSEGKIENLTEV</sequence>
<dbReference type="OrthoDB" id="9779457at2"/>
<keyword evidence="4" id="KW-0004">4Fe-4S</keyword>
<evidence type="ECO:0000256" key="4">
    <source>
        <dbReference type="ARBA" id="ARBA00022485"/>
    </source>
</evidence>
<dbReference type="EMBL" id="CP000821">
    <property type="protein sequence ID" value="ABV35919.1"/>
    <property type="molecule type" value="Genomic_DNA"/>
</dbReference>
<dbReference type="NCBIfam" id="TIGR02951">
    <property type="entry name" value="DMSO_dmsB"/>
    <property type="match status" value="1"/>
</dbReference>
<dbReference type="HOGENOM" id="CLU_043374_2_0_6"/>
<dbReference type="PANTHER" id="PTHR43177">
    <property type="entry name" value="PROTEIN NRFC"/>
    <property type="match status" value="1"/>
</dbReference>
<dbReference type="InterPro" id="IPR017896">
    <property type="entry name" value="4Fe4S_Fe-S-bd"/>
</dbReference>
<evidence type="ECO:0000256" key="5">
    <source>
        <dbReference type="ARBA" id="ARBA00022723"/>
    </source>
</evidence>
<name>A8FSU6_SHESH</name>
<evidence type="ECO:0000259" key="10">
    <source>
        <dbReference type="PROSITE" id="PS51379"/>
    </source>
</evidence>
<dbReference type="Gene3D" id="3.30.70.20">
    <property type="match status" value="2"/>
</dbReference>
<evidence type="ECO:0000256" key="3">
    <source>
        <dbReference type="ARBA" id="ARBA00022448"/>
    </source>
</evidence>
<comment type="function">
    <text evidence="2">Electron transfer subunit of the terminal reductase during anaerobic growth on various sulfoxide and N-oxide compounds.</text>
</comment>
<evidence type="ECO:0000256" key="8">
    <source>
        <dbReference type="ARBA" id="ARBA00023004"/>
    </source>
</evidence>
<dbReference type="InterPro" id="IPR014297">
    <property type="entry name" value="DMSO_DmsB"/>
</dbReference>
<keyword evidence="7" id="KW-0249">Electron transport</keyword>
<evidence type="ECO:0000256" key="2">
    <source>
        <dbReference type="ARBA" id="ARBA00003584"/>
    </source>
</evidence>
<evidence type="ECO:0000256" key="7">
    <source>
        <dbReference type="ARBA" id="ARBA00022982"/>
    </source>
</evidence>
<dbReference type="AlphaFoldDB" id="A8FSU6"/>
<keyword evidence="12" id="KW-1185">Reference proteome</keyword>
<dbReference type="Proteomes" id="UP000002015">
    <property type="component" value="Chromosome"/>
</dbReference>
<gene>
    <name evidence="11" type="ordered locus">Ssed_1308</name>
</gene>
<dbReference type="KEGG" id="sse:Ssed_1308"/>
<dbReference type="Pfam" id="PF12800">
    <property type="entry name" value="Fer4_4"/>
    <property type="match status" value="1"/>
</dbReference>
<evidence type="ECO:0000256" key="6">
    <source>
        <dbReference type="ARBA" id="ARBA00022737"/>
    </source>
</evidence>
<dbReference type="RefSeq" id="WP_012141655.1">
    <property type="nucleotide sequence ID" value="NC_009831.1"/>
</dbReference>
<keyword evidence="8" id="KW-0408">Iron</keyword>
<dbReference type="GO" id="GO:0051539">
    <property type="term" value="F:4 iron, 4 sulfur cluster binding"/>
    <property type="evidence" value="ECO:0007669"/>
    <property type="project" value="UniProtKB-KW"/>
</dbReference>
<evidence type="ECO:0000313" key="11">
    <source>
        <dbReference type="EMBL" id="ABV35919.1"/>
    </source>
</evidence>
<evidence type="ECO:0000256" key="1">
    <source>
        <dbReference type="ARBA" id="ARBA00001966"/>
    </source>
</evidence>
<organism evidence="11 12">
    <name type="scientific">Shewanella sediminis (strain HAW-EB3)</name>
    <dbReference type="NCBI Taxonomy" id="425104"/>
    <lineage>
        <taxon>Bacteria</taxon>
        <taxon>Pseudomonadati</taxon>
        <taxon>Pseudomonadota</taxon>
        <taxon>Gammaproteobacteria</taxon>
        <taxon>Alteromonadales</taxon>
        <taxon>Shewanellaceae</taxon>
        <taxon>Shewanella</taxon>
    </lineage>
</organism>
<dbReference type="SUPFAM" id="SSF54862">
    <property type="entry name" value="4Fe-4S ferredoxins"/>
    <property type="match status" value="1"/>
</dbReference>
<keyword evidence="6" id="KW-0677">Repeat</keyword>
<dbReference type="CDD" id="cd16371">
    <property type="entry name" value="DMSOR_beta_like"/>
    <property type="match status" value="1"/>
</dbReference>
<dbReference type="InterPro" id="IPR017900">
    <property type="entry name" value="4Fe4S_Fe_S_CS"/>
</dbReference>
<dbReference type="GO" id="GO:0046872">
    <property type="term" value="F:metal ion binding"/>
    <property type="evidence" value="ECO:0007669"/>
    <property type="project" value="UniProtKB-KW"/>
</dbReference>
<keyword evidence="5" id="KW-0479">Metal-binding</keyword>
<dbReference type="PANTHER" id="PTHR43177:SF5">
    <property type="entry name" value="ANAEROBIC DIMETHYL SULFOXIDE REDUCTASE CHAIN B-RELATED"/>
    <property type="match status" value="1"/>
</dbReference>